<evidence type="ECO:0000313" key="5">
    <source>
        <dbReference type="Proteomes" id="UP000636709"/>
    </source>
</evidence>
<sequence length="529" mass="56407">MDLPPGAARRSTYSLLSQFPDDAAGPAAPAANVLQRQSSGSSYGAGSSISASSDYPFHLAPPASAAAAAPAGSAAAAAPGGSSPCKSWAQQAEETYQLQLALALRLCADAACAADPGFLDPGDPGSGRGSGNGRAFPLAQPAPTAESLSHRFWVNGSLSYNSTIPDGFYVIHGMDPFVWSLCTDVHEENCIPSMESLKSVRPDDSPIQAILIDRRTDFDLGMLESYASSLLSSCTDAKDVVIQLAKVVSSRMGGTTSNEDNLLPRWKECNEAIKSSTGSVVLHLGKLPVGLCKHRSLLFKMLADKVNIPCRVVKGCKYCKSDDASSCLVRFGLEREYLIDLIGDPGQLSDPDSVVNGPYSLSVSSPLHPPKFRSLEITSNFSSVAKQYFSDCHSLNLLFSDSSTGAATSAVVSLDQPYSKKYVAGDENINSWMPGKGQASMKPDIIVPEAPREVLPLITSSNMKLDKKKELKLIETQHLRHTVSDLSLAADDLIIPWNELVLKEKIGAGSFGTVHRADWHGSVSFCMLY</sequence>
<feature type="region of interest" description="Disordered" evidence="2">
    <location>
        <begin position="121"/>
        <end position="140"/>
    </location>
</feature>
<dbReference type="InterPro" id="IPR052441">
    <property type="entry name" value="Armadillo-Ser/Thr_Kinase"/>
</dbReference>
<evidence type="ECO:0000259" key="3">
    <source>
        <dbReference type="Pfam" id="PF14381"/>
    </source>
</evidence>
<organism evidence="4 5">
    <name type="scientific">Digitaria exilis</name>
    <dbReference type="NCBI Taxonomy" id="1010633"/>
    <lineage>
        <taxon>Eukaryota</taxon>
        <taxon>Viridiplantae</taxon>
        <taxon>Streptophyta</taxon>
        <taxon>Embryophyta</taxon>
        <taxon>Tracheophyta</taxon>
        <taxon>Spermatophyta</taxon>
        <taxon>Magnoliopsida</taxon>
        <taxon>Liliopsida</taxon>
        <taxon>Poales</taxon>
        <taxon>Poaceae</taxon>
        <taxon>PACMAD clade</taxon>
        <taxon>Panicoideae</taxon>
        <taxon>Panicodae</taxon>
        <taxon>Paniceae</taxon>
        <taxon>Anthephorinae</taxon>
        <taxon>Digitaria</taxon>
    </lineage>
</organism>
<protein>
    <recommendedName>
        <fullName evidence="3">EDR1/CTR1/ARMC3-like peptidase-like domain-containing protein</fullName>
    </recommendedName>
</protein>
<keyword evidence="5" id="KW-1185">Reference proteome</keyword>
<evidence type="ECO:0000256" key="2">
    <source>
        <dbReference type="SAM" id="MobiDB-lite"/>
    </source>
</evidence>
<reference evidence="4" key="1">
    <citation type="submission" date="2020-07" db="EMBL/GenBank/DDBJ databases">
        <title>Genome sequence and genetic diversity analysis of an under-domesticated orphan crop, white fonio (Digitaria exilis).</title>
        <authorList>
            <person name="Bennetzen J.L."/>
            <person name="Chen S."/>
            <person name="Ma X."/>
            <person name="Wang X."/>
            <person name="Yssel A.E.J."/>
            <person name="Chaluvadi S.R."/>
            <person name="Johnson M."/>
            <person name="Gangashetty P."/>
            <person name="Hamidou F."/>
            <person name="Sanogo M.D."/>
            <person name="Zwaenepoel A."/>
            <person name="Wallace J."/>
            <person name="Van De Peer Y."/>
            <person name="Van Deynze A."/>
        </authorList>
    </citation>
    <scope>NUCLEOTIDE SEQUENCE</scope>
    <source>
        <tissue evidence="4">Leaves</tissue>
    </source>
</reference>
<dbReference type="OrthoDB" id="339325at2759"/>
<dbReference type="InterPro" id="IPR055164">
    <property type="entry name" value="EDR1/CTR1/ARMC3-like_pept-like"/>
</dbReference>
<dbReference type="PANTHER" id="PTHR46618">
    <property type="entry name" value="ARMADILLO REPEAT-CONTAINING PROTEIN 3"/>
    <property type="match status" value="1"/>
</dbReference>
<evidence type="ECO:0000256" key="1">
    <source>
        <dbReference type="ARBA" id="ARBA00022737"/>
    </source>
</evidence>
<comment type="caution">
    <text evidence="4">The sequence shown here is derived from an EMBL/GenBank/DDBJ whole genome shotgun (WGS) entry which is preliminary data.</text>
</comment>
<dbReference type="AlphaFoldDB" id="A0A835DTY7"/>
<feature type="domain" description="EDR1/CTR1/ARMC3-like peptidase-like" evidence="3">
    <location>
        <begin position="145"/>
        <end position="348"/>
    </location>
</feature>
<keyword evidence="1" id="KW-0677">Repeat</keyword>
<dbReference type="Gene3D" id="3.30.200.20">
    <property type="entry name" value="Phosphorylase Kinase, domain 1"/>
    <property type="match status" value="1"/>
</dbReference>
<dbReference type="EMBL" id="JACEFO010002823">
    <property type="protein sequence ID" value="KAF8647892.1"/>
    <property type="molecule type" value="Genomic_DNA"/>
</dbReference>
<proteinExistence type="predicted"/>
<dbReference type="Pfam" id="PF14381">
    <property type="entry name" value="EDR1_CTR1_ARMC3_pept"/>
    <property type="match status" value="1"/>
</dbReference>
<gene>
    <name evidence="4" type="ORF">HU200_065155</name>
</gene>
<dbReference type="PANTHER" id="PTHR46618:SF1">
    <property type="entry name" value="ARMADILLO REPEAT-CONTAINING PROTEIN 3"/>
    <property type="match status" value="1"/>
</dbReference>
<dbReference type="Proteomes" id="UP000636709">
    <property type="component" value="Unassembled WGS sequence"/>
</dbReference>
<evidence type="ECO:0000313" key="4">
    <source>
        <dbReference type="EMBL" id="KAF8647892.1"/>
    </source>
</evidence>
<accession>A0A835DTY7</accession>
<name>A0A835DTY7_9POAL</name>